<sequence>MSLRSFGTVLICLLSSLSYSITAVAGSSIHQQRSLYKEWQTKYTTWNDSKQLEQLAALKDYPLYPYAQYQYLKAHLSTISSDEIQMFIKKNHDFPLSSSLMQSYIEMLTQQKKWQKIIELPIDKSLASNCRYKYALSQLNQPDKAFVNVQRLWLSANDLPSACDPLFTEWEKTGAKTANLILQRIELALSKNNIKLASYLTEQLPDNYNTLKKNLLAVLKNPQNLADFAKNITATPFSKKVVILSFARLANNNTDLATSLLPTIKQQQNLSEEQVIQLQKSIALNYFNASAIEEQINWRDHFISLHGDTQLVEKRIRLALKNNQLDQVAYWLNLLPETDKQKDEWRYWQAVILTNNNQNDEAKKILQGLAKGRGFYAMYSAQKLKQKYHFNFEYPVIANASPKIELARLVDQYAKLPVIQRIEELRYWDNLSEAIAEWRYFLQDKSNSKHYAAIARYAYLRGWGEHSIQATIIGKLWDNWQERFPIVYRKLFHKFTQDKAISLSFALAIARQESALDPTVQSPSGAKGLMQLMPATAKDSAKKVALKEYKNATQLYDPLINIQLGSYYLDYVYQLFNKNRILASAAYNAGPNRLNRWLQEIANDLDAVAFIESIPFTETRNYVKNVLVYDYIYQLILNQKPSVILNTNELTQNYHNAINK</sequence>
<keyword evidence="2 3" id="KW-0732">Signal</keyword>
<gene>
    <name evidence="6" type="primary">sltY</name>
    <name evidence="6" type="ORF">FcAc13_11660</name>
</gene>
<feature type="signal peptide" evidence="3">
    <location>
        <begin position="1"/>
        <end position="25"/>
    </location>
</feature>
<feature type="domain" description="Lytic transglycosylase superhelical linker" evidence="5">
    <location>
        <begin position="414"/>
        <end position="479"/>
    </location>
</feature>
<dbReference type="Gene3D" id="1.10.530.10">
    <property type="match status" value="1"/>
</dbReference>
<dbReference type="InterPro" id="IPR012289">
    <property type="entry name" value="Lytic_TGlycosylase_superhlx_L"/>
</dbReference>
<comment type="similarity">
    <text evidence="1">Belongs to the transglycosylase Slt family.</text>
</comment>
<dbReference type="EC" id="4.2.2.-" evidence="6"/>
<dbReference type="InterPro" id="IPR023346">
    <property type="entry name" value="Lysozyme-like_dom_sf"/>
</dbReference>
<feature type="domain" description="Transglycosylase SLT" evidence="4">
    <location>
        <begin position="491"/>
        <end position="600"/>
    </location>
</feature>
<dbReference type="Gene3D" id="1.10.1240.20">
    <property type="entry name" value="Lytic transglycosylase, superhelical linker domain"/>
    <property type="match status" value="1"/>
</dbReference>
<evidence type="ECO:0000256" key="1">
    <source>
        <dbReference type="ARBA" id="ARBA00007734"/>
    </source>
</evidence>
<keyword evidence="6" id="KW-0456">Lyase</keyword>
<dbReference type="InterPro" id="IPR008258">
    <property type="entry name" value="Transglycosylase_SLT_dom_1"/>
</dbReference>
<dbReference type="GO" id="GO:0016829">
    <property type="term" value="F:lyase activity"/>
    <property type="evidence" value="ECO:0007669"/>
    <property type="project" value="UniProtKB-KW"/>
</dbReference>
<dbReference type="Gene3D" id="1.25.20.10">
    <property type="entry name" value="Bacterial muramidases"/>
    <property type="match status" value="1"/>
</dbReference>
<keyword evidence="6" id="KW-0378">Hydrolase</keyword>
<organism evidence="6 7">
    <name type="scientific">Frischella japonica</name>
    <dbReference type="NCBI Taxonomy" id="2741544"/>
    <lineage>
        <taxon>Bacteria</taxon>
        <taxon>Pseudomonadati</taxon>
        <taxon>Pseudomonadota</taxon>
        <taxon>Gammaproteobacteria</taxon>
        <taxon>Orbales</taxon>
        <taxon>Orbaceae</taxon>
        <taxon>Frischella</taxon>
    </lineage>
</organism>
<comment type="caution">
    <text evidence="6">The sequence shown here is derived from an EMBL/GenBank/DDBJ whole genome shotgun (WGS) entry which is preliminary data.</text>
</comment>
<dbReference type="Pfam" id="PF00760">
    <property type="entry name" value="Cucumo_coat"/>
    <property type="match status" value="1"/>
</dbReference>
<evidence type="ECO:0000259" key="4">
    <source>
        <dbReference type="Pfam" id="PF01464"/>
    </source>
</evidence>
<evidence type="ECO:0000313" key="7">
    <source>
        <dbReference type="Proteomes" id="UP000651208"/>
    </source>
</evidence>
<name>A0ABR7R0U8_9GAMM</name>
<dbReference type="EMBL" id="JABURY010000021">
    <property type="protein sequence ID" value="MBC9131956.1"/>
    <property type="molecule type" value="Genomic_DNA"/>
</dbReference>
<dbReference type="Proteomes" id="UP000651208">
    <property type="component" value="Unassembled WGS sequence"/>
</dbReference>
<protein>
    <submittedName>
        <fullName evidence="6">Murein transglycosylase</fullName>
        <ecNumber evidence="6">4.2.2.-</ecNumber>
    </submittedName>
</protein>
<dbReference type="SUPFAM" id="SSF48435">
    <property type="entry name" value="Bacterial muramidases"/>
    <property type="match status" value="1"/>
</dbReference>
<reference evidence="6 7" key="1">
    <citation type="submission" date="2020-06" db="EMBL/GenBank/DDBJ databases">
        <title>Frischella cerana isolated from Apis cerana gut homogenate.</title>
        <authorList>
            <person name="Wolter L.A."/>
            <person name="Suenami S."/>
            <person name="Miyazaki R."/>
        </authorList>
    </citation>
    <scope>NUCLEOTIDE SEQUENCE [LARGE SCALE GENOMIC DNA]</scope>
    <source>
        <strain evidence="6 7">Ac13</strain>
    </source>
</reference>
<dbReference type="InterPro" id="IPR000189">
    <property type="entry name" value="Transglyc_AS"/>
</dbReference>
<dbReference type="PANTHER" id="PTHR37423:SF5">
    <property type="entry name" value="SOLUBLE LYTIC MUREIN TRANSGLYCOSYLASE"/>
    <property type="match status" value="1"/>
</dbReference>
<dbReference type="InterPro" id="IPR008939">
    <property type="entry name" value="Lytic_TGlycosylase_superhlx_U"/>
</dbReference>
<dbReference type="Pfam" id="PF14718">
    <property type="entry name" value="SLT_L"/>
    <property type="match status" value="1"/>
</dbReference>
<dbReference type="CDD" id="cd13401">
    <property type="entry name" value="Slt70-like"/>
    <property type="match status" value="1"/>
</dbReference>
<dbReference type="InterPro" id="IPR037061">
    <property type="entry name" value="Lytic_TGlycoase_superhlx_L_sf"/>
</dbReference>
<dbReference type="PROSITE" id="PS00922">
    <property type="entry name" value="TRANSGLYCOSYLASE"/>
    <property type="match status" value="1"/>
</dbReference>
<dbReference type="NCBIfam" id="NF008631">
    <property type="entry name" value="PRK11619.1"/>
    <property type="match status" value="1"/>
</dbReference>
<feature type="chain" id="PRO_5046462009" evidence="3">
    <location>
        <begin position="26"/>
        <end position="660"/>
    </location>
</feature>
<dbReference type="SUPFAM" id="SSF53955">
    <property type="entry name" value="Lysozyme-like"/>
    <property type="match status" value="1"/>
</dbReference>
<dbReference type="RefSeq" id="WP_187756387.1">
    <property type="nucleotide sequence ID" value="NZ_JABURY010000021.1"/>
</dbReference>
<evidence type="ECO:0000256" key="3">
    <source>
        <dbReference type="SAM" id="SignalP"/>
    </source>
</evidence>
<dbReference type="GO" id="GO:0016787">
    <property type="term" value="F:hydrolase activity"/>
    <property type="evidence" value="ECO:0007669"/>
    <property type="project" value="UniProtKB-KW"/>
</dbReference>
<evidence type="ECO:0000256" key="2">
    <source>
        <dbReference type="ARBA" id="ARBA00022729"/>
    </source>
</evidence>
<evidence type="ECO:0000313" key="6">
    <source>
        <dbReference type="EMBL" id="MBC9131956.1"/>
    </source>
</evidence>
<dbReference type="Pfam" id="PF01464">
    <property type="entry name" value="SLT"/>
    <property type="match status" value="1"/>
</dbReference>
<accession>A0ABR7R0U8</accession>
<evidence type="ECO:0000259" key="5">
    <source>
        <dbReference type="Pfam" id="PF14718"/>
    </source>
</evidence>
<dbReference type="PANTHER" id="PTHR37423">
    <property type="entry name" value="SOLUBLE LYTIC MUREIN TRANSGLYCOSYLASE-RELATED"/>
    <property type="match status" value="1"/>
</dbReference>
<keyword evidence="7" id="KW-1185">Reference proteome</keyword>
<proteinExistence type="inferred from homology"/>